<sequence>MPKKFIQRWLPNPDKIRNHPHLHRIFGKLLNDPNLLHINRKSVSGAFFVGLFMAFVPVPIQMILAAAAAIWLRVNLPISVTLVWITNPLTIPPMFYFAYLVGTWILNVPAGEWHFELTLDWLTTELAPRWEPFLLGSFVCALVSGSLGYMLIRLLWRMNTVKQWSARKKRMRAKKKQT</sequence>
<accession>A0A3B1ABM7</accession>
<keyword evidence="1" id="KW-1133">Transmembrane helix</keyword>
<keyword evidence="1" id="KW-0812">Transmembrane</keyword>
<dbReference type="Pfam" id="PF09835">
    <property type="entry name" value="DUF2062"/>
    <property type="match status" value="1"/>
</dbReference>
<dbReference type="PANTHER" id="PTHR40547">
    <property type="entry name" value="SLL0298 PROTEIN"/>
    <property type="match status" value="1"/>
</dbReference>
<dbReference type="EMBL" id="UOFR01000043">
    <property type="protein sequence ID" value="VAW97037.1"/>
    <property type="molecule type" value="Genomic_DNA"/>
</dbReference>
<proteinExistence type="predicted"/>
<evidence type="ECO:0000313" key="3">
    <source>
        <dbReference type="EMBL" id="VAW97037.1"/>
    </source>
</evidence>
<feature type="domain" description="DUF2062" evidence="2">
    <location>
        <begin position="24"/>
        <end position="164"/>
    </location>
</feature>
<dbReference type="InterPro" id="IPR018639">
    <property type="entry name" value="DUF2062"/>
</dbReference>
<dbReference type="PANTHER" id="PTHR40547:SF1">
    <property type="entry name" value="SLL0298 PROTEIN"/>
    <property type="match status" value="1"/>
</dbReference>
<organism evidence="3">
    <name type="scientific">hydrothermal vent metagenome</name>
    <dbReference type="NCBI Taxonomy" id="652676"/>
    <lineage>
        <taxon>unclassified sequences</taxon>
        <taxon>metagenomes</taxon>
        <taxon>ecological metagenomes</taxon>
    </lineage>
</organism>
<name>A0A3B1ABM7_9ZZZZ</name>
<evidence type="ECO:0000256" key="1">
    <source>
        <dbReference type="SAM" id="Phobius"/>
    </source>
</evidence>
<dbReference type="AlphaFoldDB" id="A0A3B1ABM7"/>
<reference evidence="3" key="1">
    <citation type="submission" date="2018-06" db="EMBL/GenBank/DDBJ databases">
        <authorList>
            <person name="Zhirakovskaya E."/>
        </authorList>
    </citation>
    <scope>NUCLEOTIDE SEQUENCE</scope>
</reference>
<feature type="transmembrane region" description="Helical" evidence="1">
    <location>
        <begin position="133"/>
        <end position="156"/>
    </location>
</feature>
<feature type="transmembrane region" description="Helical" evidence="1">
    <location>
        <begin position="93"/>
        <end position="113"/>
    </location>
</feature>
<gene>
    <name evidence="3" type="ORF">MNBD_GAMMA21-820</name>
</gene>
<feature type="transmembrane region" description="Helical" evidence="1">
    <location>
        <begin position="46"/>
        <end position="72"/>
    </location>
</feature>
<keyword evidence="1" id="KW-0472">Membrane</keyword>
<protein>
    <recommendedName>
        <fullName evidence="2">DUF2062 domain-containing protein</fullName>
    </recommendedName>
</protein>
<evidence type="ECO:0000259" key="2">
    <source>
        <dbReference type="Pfam" id="PF09835"/>
    </source>
</evidence>